<dbReference type="Proteomes" id="UP000034488">
    <property type="component" value="Unassembled WGS sequence"/>
</dbReference>
<proteinExistence type="predicted"/>
<protein>
    <submittedName>
        <fullName evidence="1">Uncharacterized protein</fullName>
    </submittedName>
</protein>
<organism evidence="1 2">
    <name type="scientific">candidate division WS6 bacterium GW2011_GWB1_33_6</name>
    <dbReference type="NCBI Taxonomy" id="1619088"/>
    <lineage>
        <taxon>Bacteria</taxon>
        <taxon>Candidatus Dojkabacteria</taxon>
    </lineage>
</organism>
<comment type="caution">
    <text evidence="1">The sequence shown here is derived from an EMBL/GenBank/DDBJ whole genome shotgun (WGS) entry which is preliminary data.</text>
</comment>
<evidence type="ECO:0000313" key="1">
    <source>
        <dbReference type="EMBL" id="KKP54350.1"/>
    </source>
</evidence>
<sequence>MEEKESHLTNRNILKEAYEQTSNTWSYVSVNDLYKTLICKLGEDKYERRDWIRRESKDVKRQLEIIHLVYLIDIVQEDNLKRFAIELQKEMPDANNSIQPLYNPNIEVENQPVLSVQRDCGDSYILKENEFLLKSSTKI</sequence>
<name>A0A0G0CT60_9BACT</name>
<reference evidence="1 2" key="1">
    <citation type="journal article" date="2015" name="Nature">
        <title>rRNA introns, odd ribosomes, and small enigmatic genomes across a large radiation of phyla.</title>
        <authorList>
            <person name="Brown C.T."/>
            <person name="Hug L.A."/>
            <person name="Thomas B.C."/>
            <person name="Sharon I."/>
            <person name="Castelle C.J."/>
            <person name="Singh A."/>
            <person name="Wilkins M.J."/>
            <person name="Williams K.H."/>
            <person name="Banfield J.F."/>
        </authorList>
    </citation>
    <scope>NUCLEOTIDE SEQUENCE [LARGE SCALE GENOMIC DNA]</scope>
</reference>
<evidence type="ECO:0000313" key="2">
    <source>
        <dbReference type="Proteomes" id="UP000034488"/>
    </source>
</evidence>
<dbReference type="AlphaFoldDB" id="A0A0G0CT60"/>
<accession>A0A0G0CT60</accession>
<gene>
    <name evidence="1" type="ORF">UR47_C0020G0011</name>
</gene>
<dbReference type="EMBL" id="LBPI01000020">
    <property type="protein sequence ID" value="KKP54350.1"/>
    <property type="molecule type" value="Genomic_DNA"/>
</dbReference>